<evidence type="ECO:0000256" key="1">
    <source>
        <dbReference type="SAM" id="Phobius"/>
    </source>
</evidence>
<feature type="transmembrane region" description="Helical" evidence="1">
    <location>
        <begin position="13"/>
        <end position="34"/>
    </location>
</feature>
<keyword evidence="1" id="KW-0812">Transmembrane</keyword>
<dbReference type="EMBL" id="LOEE01000080">
    <property type="protein sequence ID" value="KXG73727.1"/>
    <property type="molecule type" value="Genomic_DNA"/>
</dbReference>
<protein>
    <submittedName>
        <fullName evidence="2">Uncharacterized protein</fullName>
    </submittedName>
</protein>
<evidence type="ECO:0000313" key="3">
    <source>
        <dbReference type="Proteomes" id="UP000070456"/>
    </source>
</evidence>
<dbReference type="STRING" id="520762.AN619_29450"/>
<name>A0A140KZK2_9FIRM</name>
<dbReference type="Proteomes" id="UP000070456">
    <property type="component" value="Unassembled WGS sequence"/>
</dbReference>
<accession>A0A140KZK2</accession>
<keyword evidence="1" id="KW-1133">Transmembrane helix</keyword>
<keyword evidence="1" id="KW-0472">Membrane</keyword>
<sequence length="59" mass="6489">MLKYLKNNKGDSILGWIVVLAAVAIIGASIISAINTSLDNRKQITIEYFNGTDTITEFE</sequence>
<proteinExistence type="predicted"/>
<gene>
    <name evidence="2" type="ORF">AN619_29450</name>
</gene>
<dbReference type="AlphaFoldDB" id="A0A140KZK2"/>
<dbReference type="RefSeq" id="WP_068558026.1">
    <property type="nucleotide sequence ID" value="NZ_LOEE01000080.1"/>
</dbReference>
<keyword evidence="3" id="KW-1185">Reference proteome</keyword>
<reference evidence="2 3" key="1">
    <citation type="submission" date="2015-12" db="EMBL/GenBank/DDBJ databases">
        <title>Draft genome sequence of the thermoanaerobe Thermotalea metallivorans, an isolate from the runoff channel of the Great Artesian Basin, Australia.</title>
        <authorList>
            <person name="Patel B.K."/>
        </authorList>
    </citation>
    <scope>NUCLEOTIDE SEQUENCE [LARGE SCALE GENOMIC DNA]</scope>
    <source>
        <strain evidence="2 3">B2-1</strain>
    </source>
</reference>
<organism evidence="2 3">
    <name type="scientific">Thermotalea metallivorans</name>
    <dbReference type="NCBI Taxonomy" id="520762"/>
    <lineage>
        <taxon>Bacteria</taxon>
        <taxon>Bacillati</taxon>
        <taxon>Bacillota</taxon>
        <taxon>Clostridia</taxon>
        <taxon>Peptostreptococcales</taxon>
        <taxon>Thermotaleaceae</taxon>
        <taxon>Thermotalea</taxon>
    </lineage>
</organism>
<comment type="caution">
    <text evidence="2">The sequence shown here is derived from an EMBL/GenBank/DDBJ whole genome shotgun (WGS) entry which is preliminary data.</text>
</comment>
<evidence type="ECO:0000313" key="2">
    <source>
        <dbReference type="EMBL" id="KXG73727.1"/>
    </source>
</evidence>